<evidence type="ECO:0000313" key="2">
    <source>
        <dbReference type="EMBL" id="EER16597.1"/>
    </source>
</evidence>
<feature type="signal peptide" evidence="1">
    <location>
        <begin position="1"/>
        <end position="17"/>
    </location>
</feature>
<accession>C5KG33</accession>
<evidence type="ECO:0000256" key="1">
    <source>
        <dbReference type="SAM" id="SignalP"/>
    </source>
</evidence>
<protein>
    <submittedName>
        <fullName evidence="2">Uncharacterized protein</fullName>
    </submittedName>
</protein>
<organism evidence="3">
    <name type="scientific">Perkinsus marinus (strain ATCC 50983 / TXsc)</name>
    <dbReference type="NCBI Taxonomy" id="423536"/>
    <lineage>
        <taxon>Eukaryota</taxon>
        <taxon>Sar</taxon>
        <taxon>Alveolata</taxon>
        <taxon>Perkinsozoa</taxon>
        <taxon>Perkinsea</taxon>
        <taxon>Perkinsida</taxon>
        <taxon>Perkinsidae</taxon>
        <taxon>Perkinsus</taxon>
    </lineage>
</organism>
<dbReference type="RefSeq" id="XP_002784801.1">
    <property type="nucleotide sequence ID" value="XM_002784755.1"/>
</dbReference>
<keyword evidence="3" id="KW-1185">Reference proteome</keyword>
<sequence>MLHSLTLIAALFIGSCAHDEADLSLAISNDVPYNSMENYKSLTALGDPSLYERPVGSCTVSGGVLHDCRCSTRAEVAIVGLNGTNVVVFVCGLTCGRRILREADGVGALGGHHGGVCHSSSLGPTACRSGRCCVTPNPKCLPPMLAVAMGEYGTICMYKK</sequence>
<reference evidence="2 3" key="1">
    <citation type="submission" date="2008-07" db="EMBL/GenBank/DDBJ databases">
        <authorList>
            <person name="El-Sayed N."/>
            <person name="Caler E."/>
            <person name="Inman J."/>
            <person name="Amedeo P."/>
            <person name="Hass B."/>
            <person name="Wortman J."/>
        </authorList>
    </citation>
    <scope>NUCLEOTIDE SEQUENCE [LARGE SCALE GENOMIC DNA]</scope>
    <source>
        <strain evidence="3">ATCC 50983 / TXsc</strain>
    </source>
</reference>
<name>C5KG33_PERM5</name>
<gene>
    <name evidence="2" type="ORF">Pmar_PMAR017485</name>
</gene>
<evidence type="ECO:0000313" key="3">
    <source>
        <dbReference type="Proteomes" id="UP000007800"/>
    </source>
</evidence>
<keyword evidence="1" id="KW-0732">Signal</keyword>
<dbReference type="OMA" id="CAHDEAD"/>
<dbReference type="Proteomes" id="UP000007800">
    <property type="component" value="Unassembled WGS sequence"/>
</dbReference>
<dbReference type="AlphaFoldDB" id="C5KG33"/>
<feature type="chain" id="PRO_5002954117" evidence="1">
    <location>
        <begin position="18"/>
        <end position="160"/>
    </location>
</feature>
<dbReference type="GeneID" id="9063680"/>
<proteinExistence type="predicted"/>
<dbReference type="InParanoid" id="C5KG33"/>
<dbReference type="EMBL" id="GG672895">
    <property type="protein sequence ID" value="EER16597.1"/>
    <property type="molecule type" value="Genomic_DNA"/>
</dbReference>